<dbReference type="SUPFAM" id="SSF82607">
    <property type="entry name" value="YbaB-like"/>
    <property type="match status" value="1"/>
</dbReference>
<proteinExistence type="predicted"/>
<keyword evidence="2" id="KW-1185">Reference proteome</keyword>
<evidence type="ECO:0000313" key="2">
    <source>
        <dbReference type="Proteomes" id="UP000044071"/>
    </source>
</evidence>
<dbReference type="OrthoDB" id="5653689at2"/>
<dbReference type="Pfam" id="PF02575">
    <property type="entry name" value="YbaB_DNA_bd"/>
    <property type="match status" value="1"/>
</dbReference>
<dbReference type="RefSeq" id="WP_044012172.1">
    <property type="nucleotide sequence ID" value="NZ_CCVW01000004.1"/>
</dbReference>
<sequence length="127" mass="14032">MKTADGFIIDEEILKKLGANTLKTIRTNSNQIDVKIAEKLEDLEFLVVQGFSSEGIARARVDGNHHILELDLDPSYTDWNTSKEKTCALLTEAINDAIYKVDLAIQAEITAIKCKYSDNKDGNGSGE</sequence>
<evidence type="ECO:0000313" key="1">
    <source>
        <dbReference type="EMBL" id="CDZ79013.1"/>
    </source>
</evidence>
<dbReference type="InterPro" id="IPR004401">
    <property type="entry name" value="YbaB/EbfC"/>
</dbReference>
<dbReference type="InterPro" id="IPR036894">
    <property type="entry name" value="YbaB-like_sf"/>
</dbReference>
<accession>A0A078L526</accession>
<dbReference type="Proteomes" id="UP000044071">
    <property type="component" value="Unassembled WGS sequence"/>
</dbReference>
<reference evidence="1 2" key="1">
    <citation type="submission" date="2014-06" db="EMBL/GenBank/DDBJ databases">
        <authorList>
            <person name="Urmite Genomes Urmite Genomes"/>
        </authorList>
    </citation>
    <scope>NUCLEOTIDE SEQUENCE [LARGE SCALE GENOMIC DNA]</scope>
</reference>
<keyword evidence="1" id="KW-0238">DNA-binding</keyword>
<dbReference type="STRING" id="1034943.BN59_03328"/>
<dbReference type="EMBL" id="CCSB01000004">
    <property type="protein sequence ID" value="CDZ79013.1"/>
    <property type="molecule type" value="Genomic_DNA"/>
</dbReference>
<dbReference type="GO" id="GO:0003677">
    <property type="term" value="F:DNA binding"/>
    <property type="evidence" value="ECO:0007669"/>
    <property type="project" value="UniProtKB-KW"/>
</dbReference>
<dbReference type="AlphaFoldDB" id="A0A078L526"/>
<dbReference type="Gene3D" id="3.30.1310.10">
    <property type="entry name" value="Nucleoid-associated protein YbaB-like domain"/>
    <property type="match status" value="1"/>
</dbReference>
<organism evidence="1 2">
    <name type="scientific">Legionella massiliensis</name>
    <dbReference type="NCBI Taxonomy" id="1034943"/>
    <lineage>
        <taxon>Bacteria</taxon>
        <taxon>Pseudomonadati</taxon>
        <taxon>Pseudomonadota</taxon>
        <taxon>Gammaproteobacteria</taxon>
        <taxon>Legionellales</taxon>
        <taxon>Legionellaceae</taxon>
        <taxon>Legionella</taxon>
    </lineage>
</organism>
<gene>
    <name evidence="1" type="ORF">BN59_03328</name>
</gene>
<name>A0A078L526_9GAMM</name>
<protein>
    <submittedName>
        <fullName evidence="1">DNA-binding protein, YbaB/EbfC family</fullName>
    </submittedName>
</protein>